<keyword evidence="2" id="KW-1185">Reference proteome</keyword>
<evidence type="ECO:0000313" key="2">
    <source>
        <dbReference type="Proteomes" id="UP000789366"/>
    </source>
</evidence>
<dbReference type="Proteomes" id="UP000789366">
    <property type="component" value="Unassembled WGS sequence"/>
</dbReference>
<gene>
    <name evidence="1" type="ORF">SPELUC_LOCUS12108</name>
</gene>
<protein>
    <submittedName>
        <fullName evidence="1">13803_t:CDS:1</fullName>
    </submittedName>
</protein>
<evidence type="ECO:0000313" key="1">
    <source>
        <dbReference type="EMBL" id="CAG8715817.1"/>
    </source>
</evidence>
<organism evidence="1 2">
    <name type="scientific">Cetraspora pellucida</name>
    <dbReference type="NCBI Taxonomy" id="1433469"/>
    <lineage>
        <taxon>Eukaryota</taxon>
        <taxon>Fungi</taxon>
        <taxon>Fungi incertae sedis</taxon>
        <taxon>Mucoromycota</taxon>
        <taxon>Glomeromycotina</taxon>
        <taxon>Glomeromycetes</taxon>
        <taxon>Diversisporales</taxon>
        <taxon>Gigasporaceae</taxon>
        <taxon>Cetraspora</taxon>
    </lineage>
</organism>
<feature type="non-terminal residue" evidence="1">
    <location>
        <position position="178"/>
    </location>
</feature>
<comment type="caution">
    <text evidence="1">The sequence shown here is derived from an EMBL/GenBank/DDBJ whole genome shotgun (WGS) entry which is preliminary data.</text>
</comment>
<accession>A0ACA9PM75</accession>
<sequence>MCDKNTKQLVTKLLLLQLPEIYFDIYCNANHDYYIDKREIVYIVKKNDDKVLAIFLKCVLKKYLKDNEMKHRFNTCPCCGKLKFCFIEKINSFGHENGYEQELYQETLNPCDVYNSPYTNHVGDRKFNMRFLDHDDLVQFFKKYSISRKFEIYFCKHKNYTVYFKNSNKVEKVYKEED</sequence>
<name>A0ACA9PM75_9GLOM</name>
<reference evidence="1" key="1">
    <citation type="submission" date="2021-06" db="EMBL/GenBank/DDBJ databases">
        <authorList>
            <person name="Kallberg Y."/>
            <person name="Tangrot J."/>
            <person name="Rosling A."/>
        </authorList>
    </citation>
    <scope>NUCLEOTIDE SEQUENCE</scope>
    <source>
        <strain evidence="1">28 12/20/2015</strain>
    </source>
</reference>
<dbReference type="EMBL" id="CAJVPW010027535">
    <property type="protein sequence ID" value="CAG8715817.1"/>
    <property type="molecule type" value="Genomic_DNA"/>
</dbReference>
<proteinExistence type="predicted"/>